<keyword evidence="5" id="KW-0175">Coiled coil</keyword>
<evidence type="ECO:0000313" key="6">
    <source>
        <dbReference type="EMBL" id="PIC16564.1"/>
    </source>
</evidence>
<organism evidence="6 7">
    <name type="scientific">Caenorhabditis nigoni</name>
    <dbReference type="NCBI Taxonomy" id="1611254"/>
    <lineage>
        <taxon>Eukaryota</taxon>
        <taxon>Metazoa</taxon>
        <taxon>Ecdysozoa</taxon>
        <taxon>Nematoda</taxon>
        <taxon>Chromadorea</taxon>
        <taxon>Rhabditida</taxon>
        <taxon>Rhabditina</taxon>
        <taxon>Rhabditomorpha</taxon>
        <taxon>Rhabditoidea</taxon>
        <taxon>Rhabditidae</taxon>
        <taxon>Peloderinae</taxon>
        <taxon>Caenorhabditis</taxon>
    </lineage>
</organism>
<dbReference type="SUPFAM" id="SSF47473">
    <property type="entry name" value="EF-hand"/>
    <property type="match status" value="1"/>
</dbReference>
<dbReference type="InterPro" id="IPR011992">
    <property type="entry name" value="EF-hand-dom_pair"/>
</dbReference>
<proteinExistence type="predicted"/>
<dbReference type="STRING" id="1611254.A0A2G5SN81"/>
<comment type="caution">
    <text evidence="6">The sequence shown here is derived from an EMBL/GenBank/DDBJ whole genome shotgun (WGS) entry which is preliminary data.</text>
</comment>
<keyword evidence="4" id="KW-0206">Cytoskeleton</keyword>
<gene>
    <name evidence="6" type="primary">Cni-T04F8.6</name>
    <name evidence="6" type="synonym">Cnig_chr_X.g23128</name>
    <name evidence="6" type="ORF">B9Z55_023128</name>
</gene>
<dbReference type="GO" id="GO:0005813">
    <property type="term" value="C:centrosome"/>
    <property type="evidence" value="ECO:0007669"/>
    <property type="project" value="UniProtKB-SubCell"/>
</dbReference>
<evidence type="ECO:0000256" key="3">
    <source>
        <dbReference type="ARBA" id="ARBA00022553"/>
    </source>
</evidence>
<dbReference type="Proteomes" id="UP000230233">
    <property type="component" value="Chromosome X"/>
</dbReference>
<dbReference type="PANTHER" id="PTHR18905">
    <property type="entry name" value="NINEIN"/>
    <property type="match status" value="1"/>
</dbReference>
<evidence type="ECO:0000313" key="7">
    <source>
        <dbReference type="Proteomes" id="UP000230233"/>
    </source>
</evidence>
<reference evidence="7" key="1">
    <citation type="submission" date="2017-10" db="EMBL/GenBank/DDBJ databases">
        <title>Rapid genome shrinkage in a self-fertile nematode reveals novel sperm competition proteins.</title>
        <authorList>
            <person name="Yin D."/>
            <person name="Schwarz E.M."/>
            <person name="Thomas C.G."/>
            <person name="Felde R.L."/>
            <person name="Korf I.F."/>
            <person name="Cutter A.D."/>
            <person name="Schartner C.M."/>
            <person name="Ralston E.J."/>
            <person name="Meyer B.J."/>
            <person name="Haag E.S."/>
        </authorList>
    </citation>
    <scope>NUCLEOTIDE SEQUENCE [LARGE SCALE GENOMIC DNA]</scope>
    <source>
        <strain evidence="7">JU1422</strain>
    </source>
</reference>
<dbReference type="GO" id="GO:0034454">
    <property type="term" value="P:microtubule anchoring at centrosome"/>
    <property type="evidence" value="ECO:0007669"/>
    <property type="project" value="TreeGrafter"/>
</dbReference>
<comment type="subcellular location">
    <subcellularLocation>
        <location evidence="1">Cytoplasm</location>
        <location evidence="1">Cytoskeleton</location>
        <location evidence="1">Microtubule organizing center</location>
        <location evidence="1">Centrosome</location>
    </subcellularLocation>
</comment>
<dbReference type="OrthoDB" id="5799458at2759"/>
<keyword evidence="3" id="KW-0597">Phosphoprotein</keyword>
<keyword evidence="7" id="KW-1185">Reference proteome</keyword>
<name>A0A2G5SN81_9PELO</name>
<evidence type="ECO:0000256" key="4">
    <source>
        <dbReference type="ARBA" id="ARBA00023212"/>
    </source>
</evidence>
<dbReference type="AlphaFoldDB" id="A0A2G5SN81"/>
<keyword evidence="2" id="KW-0963">Cytoplasm</keyword>
<evidence type="ECO:0008006" key="8">
    <source>
        <dbReference type="Google" id="ProtNLM"/>
    </source>
</evidence>
<evidence type="ECO:0000256" key="1">
    <source>
        <dbReference type="ARBA" id="ARBA00004300"/>
    </source>
</evidence>
<accession>A0A2G5SN81</accession>
<evidence type="ECO:0000256" key="5">
    <source>
        <dbReference type="SAM" id="Coils"/>
    </source>
</evidence>
<protein>
    <recommendedName>
        <fullName evidence="8">EF-hand domain-containing protein</fullName>
    </recommendedName>
</protein>
<dbReference type="PANTHER" id="PTHR18905:SF13">
    <property type="entry name" value="NON-CENTROSOMAL MICROTUBULE ARRAY"/>
    <property type="match status" value="1"/>
</dbReference>
<feature type="coiled-coil region" evidence="5">
    <location>
        <begin position="264"/>
        <end position="405"/>
    </location>
</feature>
<sequence>MQSMAQQDEGLSDENVHVKELKRLFNSCNSERNGLLDKDGLLILCEKLNLSIFAGSIIDRVLCNDHSINFNQFKDRFLLFLPEIIDLASGNQDELLIAAYKSSSSLGIKDTQRLTRYEVHTICESTSELDLLSVGDVNGIFDKCAISGKVSLNDFVSQYRARQKMSEEIHFIADAYRISSVNLFETLDVNNSGEADHSAVIEYLTTSGLKLEEAISLLKDFGQPTSAMISLVGLGNYFENTLSHLLTNSSVSARAAFFCMKSLLENYRCTVREFELRCEHMQKQIHIANQRRTMLIEELDQNQQSIEASYNNRLKEMEERCRGRIAAMEEKFRMERQEMQREIEVIEKDLSLVRHNETSLKNKLQLVERHNKRITTELEDQTEAVNVLEQENRELRAELRKKQQFRVSEDNAKIMAWKQKVELMVAHNKRLREKLRDISKNTKCDLSSDSYIQWTPPFRSQLLLIRKRRVQKGDTLSEMDSEPESIFYRRRRKRLHKKRDRMRRYETIHNIQSGSNRVNEDGNLTAFSENSRKSLLSPRSRGMLTSLNDNDQNLSSDRLLINRAKNSDRTKKSTTAFDELPHVNDYQVEIKMLHSSIAAQKQMYEGQILNLTRKLAQVHNPEESSSRLYSLFDRYRPTDSDSKSPRSIGMEKNGSLGRIASNLCARCIKVEPKINELNIIVGGSVKNMAIEDPVPTIMNNDHLHTEVGRLKARLTSARCKVAEIVAVMALPLSTSRSQLMPSNDFQSSKSQPFSIRYVTTLADSPDKALSFTLEASDHLPISANGRHYPKSLNHLVIV</sequence>
<dbReference type="EMBL" id="PDUG01000006">
    <property type="protein sequence ID" value="PIC16564.1"/>
    <property type="molecule type" value="Genomic_DNA"/>
</dbReference>
<evidence type="ECO:0000256" key="2">
    <source>
        <dbReference type="ARBA" id="ARBA00022490"/>
    </source>
</evidence>